<dbReference type="InterPro" id="IPR052394">
    <property type="entry name" value="LRR-containing"/>
</dbReference>
<dbReference type="PANTHER" id="PTHR24114:SF2">
    <property type="entry name" value="F-BOX DOMAIN-CONTAINING PROTEIN-RELATED"/>
    <property type="match status" value="1"/>
</dbReference>
<dbReference type="SUPFAM" id="SSF52047">
    <property type="entry name" value="RNI-like"/>
    <property type="match status" value="1"/>
</dbReference>
<reference evidence="1 2" key="1">
    <citation type="submission" date="2016-07" db="EMBL/GenBank/DDBJ databases">
        <title>Pervasive Adenine N6-methylation of Active Genes in Fungi.</title>
        <authorList>
            <consortium name="DOE Joint Genome Institute"/>
            <person name="Mondo S.J."/>
            <person name="Dannebaum R.O."/>
            <person name="Kuo R.C."/>
            <person name="Labutti K."/>
            <person name="Haridas S."/>
            <person name="Kuo A."/>
            <person name="Salamov A."/>
            <person name="Ahrendt S.R."/>
            <person name="Lipzen A."/>
            <person name="Sullivan W."/>
            <person name="Andreopoulos W.B."/>
            <person name="Clum A."/>
            <person name="Lindquist E."/>
            <person name="Daum C."/>
            <person name="Ramamoorthy G.K."/>
            <person name="Gryganskyi A."/>
            <person name="Culley D."/>
            <person name="Magnuson J.K."/>
            <person name="James T.Y."/>
            <person name="O'Malley M.A."/>
            <person name="Stajich J.E."/>
            <person name="Spatafora J.W."/>
            <person name="Visel A."/>
            <person name="Grigoriev I.V."/>
        </authorList>
    </citation>
    <scope>NUCLEOTIDE SEQUENCE [LARGE SCALE GENOMIC DNA]</scope>
    <source>
        <strain evidence="1 2">NRRL 3116</strain>
    </source>
</reference>
<gene>
    <name evidence="1" type="ORF">BCR41DRAFT_349019</name>
</gene>
<sequence>MTKPQYQQFQKNDTIEEVCVRTTANTSADNDSSSSYVSLQDIRDVFPDALRFKLDGHPIPLLVDSNGNRIEPLRIAFYPDKILDVITEVSQNGSSNNSNAVVHLSTTRDSGNLTPQDSSLPSSNLVQAYNPSLTAHSLEEIKELVLETLKMQSETVKLQHQALDRLAILQQKADAILVQTFELHEYPIPRLFIICLNKVRLHFLCECEDRSEKASKDSQKNKTHLARHEGYEIRNSTEFFQKYGKYMIILLQGLKLGMEASPGSYLTPAPSMIDTGIKHAIDYLNELTKENPGLNDFNTMDDYEGLEGADLRRLSTFLQTNDENRQLGNLYRITAEAGHVKWVCVDHYRSTYKEKEQKAFEDVVAMNGGKYDSQLGKVVIELVSRIRAREFFEALTRAKHVYELDIRFDWNWVWTKTDLEALRNALRVSSVSILRLDLGESQESITRKVLSASTRHEKLVGIIELNNMKVIHVVLPPEVKHLSNLQSAKSSHLHKLSFGMRPQMMRNSDFRLLMNPLEALVTLELQFNSMGNEGALALSGALKVNTSLTTLNLYNNSIGKEGALALSEALKTNTSLTTLNLYNNSIGKEGTLALSEALRINTSLTGLRLASNSIGSEGALALSEALGINTSLTGLRLTSNSIADEGALALSEALKTNTGLANLDLTINSIGNEGALALSEALKTNTSLTNLYLVHNSIGNEGALALSEALKTNTSMTNLDLSFNSIGKERALALSEASKKRMILNVFV</sequence>
<dbReference type="EMBL" id="MCFF01000009">
    <property type="protein sequence ID" value="ORZ23712.1"/>
    <property type="molecule type" value="Genomic_DNA"/>
</dbReference>
<dbReference type="OrthoDB" id="120976at2759"/>
<organism evidence="1 2">
    <name type="scientific">Lobosporangium transversale</name>
    <dbReference type="NCBI Taxonomy" id="64571"/>
    <lineage>
        <taxon>Eukaryota</taxon>
        <taxon>Fungi</taxon>
        <taxon>Fungi incertae sedis</taxon>
        <taxon>Mucoromycota</taxon>
        <taxon>Mortierellomycotina</taxon>
        <taxon>Mortierellomycetes</taxon>
        <taxon>Mortierellales</taxon>
        <taxon>Mortierellaceae</taxon>
        <taxon>Lobosporangium</taxon>
    </lineage>
</organism>
<dbReference type="STRING" id="64571.A0A1Y2GVI8"/>
<dbReference type="InterPro" id="IPR032675">
    <property type="entry name" value="LRR_dom_sf"/>
</dbReference>
<dbReference type="Proteomes" id="UP000193648">
    <property type="component" value="Unassembled WGS sequence"/>
</dbReference>
<accession>A0A1Y2GVI8</accession>
<comment type="caution">
    <text evidence="1">The sequence shown here is derived from an EMBL/GenBank/DDBJ whole genome shotgun (WGS) entry which is preliminary data.</text>
</comment>
<dbReference type="InterPro" id="IPR001611">
    <property type="entry name" value="Leu-rich_rpt"/>
</dbReference>
<evidence type="ECO:0008006" key="3">
    <source>
        <dbReference type="Google" id="ProtNLM"/>
    </source>
</evidence>
<dbReference type="AlphaFoldDB" id="A0A1Y2GVI8"/>
<dbReference type="GeneID" id="33565238"/>
<keyword evidence="2" id="KW-1185">Reference proteome</keyword>
<evidence type="ECO:0000313" key="2">
    <source>
        <dbReference type="Proteomes" id="UP000193648"/>
    </source>
</evidence>
<dbReference type="RefSeq" id="XP_021883526.1">
    <property type="nucleotide sequence ID" value="XM_022023394.1"/>
</dbReference>
<dbReference type="Pfam" id="PF13516">
    <property type="entry name" value="LRR_6"/>
    <property type="match status" value="8"/>
</dbReference>
<evidence type="ECO:0000313" key="1">
    <source>
        <dbReference type="EMBL" id="ORZ23712.1"/>
    </source>
</evidence>
<proteinExistence type="predicted"/>
<dbReference type="SMART" id="SM00368">
    <property type="entry name" value="LRR_RI"/>
    <property type="match status" value="8"/>
</dbReference>
<name>A0A1Y2GVI8_9FUNG</name>
<dbReference type="Gene3D" id="3.80.10.10">
    <property type="entry name" value="Ribonuclease Inhibitor"/>
    <property type="match status" value="3"/>
</dbReference>
<dbReference type="PANTHER" id="PTHR24114">
    <property type="entry name" value="LEUCINE RICH REPEAT FAMILY PROTEIN"/>
    <property type="match status" value="1"/>
</dbReference>
<dbReference type="InParanoid" id="A0A1Y2GVI8"/>
<protein>
    <recommendedName>
        <fullName evidence="3">RNI-like protein</fullName>
    </recommendedName>
</protein>